<organism evidence="1">
    <name type="scientific">Gracilinema caldarium</name>
    <dbReference type="NCBI Taxonomy" id="215591"/>
    <lineage>
        <taxon>Bacteria</taxon>
        <taxon>Pseudomonadati</taxon>
        <taxon>Spirochaetota</taxon>
        <taxon>Spirochaetia</taxon>
        <taxon>Spirochaetales</taxon>
        <taxon>Breznakiellaceae</taxon>
        <taxon>Gracilinema</taxon>
    </lineage>
</organism>
<dbReference type="EMBL" id="DSVL01000130">
    <property type="protein sequence ID" value="HFH28716.1"/>
    <property type="molecule type" value="Genomic_DNA"/>
</dbReference>
<proteinExistence type="predicted"/>
<gene>
    <name evidence="1" type="ORF">ENS59_04285</name>
</gene>
<evidence type="ECO:0000313" key="1">
    <source>
        <dbReference type="EMBL" id="HFH28716.1"/>
    </source>
</evidence>
<protein>
    <submittedName>
        <fullName evidence="1">Uncharacterized protein</fullName>
    </submittedName>
</protein>
<comment type="caution">
    <text evidence="1">The sequence shown here is derived from an EMBL/GenBank/DDBJ whole genome shotgun (WGS) entry which is preliminary data.</text>
</comment>
<name>A0A7C3E8S3_9SPIR</name>
<dbReference type="AlphaFoldDB" id="A0A7C3E8S3"/>
<accession>A0A7C3E8S3</accession>
<sequence>MKDGSPTPSSPDQAFIARLQHVYGLDASMAERLMEEFLIYFNQTVEEWVRSRHYHLQRQGYKNEDIYSIIATELGTRRFTSEPLSTRQIRRLIYG</sequence>
<reference evidence="1" key="1">
    <citation type="journal article" date="2020" name="mSystems">
        <title>Genome- and Community-Level Interaction Insights into Carbon Utilization and Element Cycling Functions of Hydrothermarchaeota in Hydrothermal Sediment.</title>
        <authorList>
            <person name="Zhou Z."/>
            <person name="Liu Y."/>
            <person name="Xu W."/>
            <person name="Pan J."/>
            <person name="Luo Z.H."/>
            <person name="Li M."/>
        </authorList>
    </citation>
    <scope>NUCLEOTIDE SEQUENCE [LARGE SCALE GENOMIC DNA]</scope>
    <source>
        <strain evidence="1">SpSt-503</strain>
    </source>
</reference>